<proteinExistence type="predicted"/>
<evidence type="ECO:0000313" key="1">
    <source>
        <dbReference type="EMBL" id="CAD7654819.1"/>
    </source>
</evidence>
<name>A0A7R9QRU8_9ACAR</name>
<accession>A0A7R9QRU8</accession>
<dbReference type="OrthoDB" id="10041966at2759"/>
<evidence type="ECO:0008006" key="3">
    <source>
        <dbReference type="Google" id="ProtNLM"/>
    </source>
</evidence>
<dbReference type="EMBL" id="OC923383">
    <property type="protein sequence ID" value="CAD7654819.1"/>
    <property type="molecule type" value="Genomic_DNA"/>
</dbReference>
<dbReference type="Proteomes" id="UP000728032">
    <property type="component" value="Unassembled WGS sequence"/>
</dbReference>
<evidence type="ECO:0000313" key="2">
    <source>
        <dbReference type="Proteomes" id="UP000728032"/>
    </source>
</evidence>
<dbReference type="InterPro" id="IPR027417">
    <property type="entry name" value="P-loop_NTPase"/>
</dbReference>
<reference evidence="1" key="1">
    <citation type="submission" date="2020-11" db="EMBL/GenBank/DDBJ databases">
        <authorList>
            <person name="Tran Van P."/>
        </authorList>
    </citation>
    <scope>NUCLEOTIDE SEQUENCE</scope>
</reference>
<dbReference type="PANTHER" id="PTHR10285">
    <property type="entry name" value="URIDINE KINASE"/>
    <property type="match status" value="1"/>
</dbReference>
<sequence length="190" mass="22228">MSSKWKVLGISGVTCGGKSTLADRLQQQLEHCVIISQDQFFRADDDPNHEWIDVSPTIRHQNWESMASMDWEAFARAIDVVLSKEPPNHSALLIIEGHMIYNYKPICDLCDKKFFLTLEKDQCFARRDSRTYLPPDPIGYFDRWVWPLYLQNMEHMKSIQNDIPIEYLDGNCDQNIIFETVLQVVKQLFQ</sequence>
<protein>
    <recommendedName>
        <fullName evidence="3">Nicotinamide riboside kinase 1</fullName>
    </recommendedName>
</protein>
<dbReference type="AlphaFoldDB" id="A0A7R9QRU8"/>
<keyword evidence="2" id="KW-1185">Reference proteome</keyword>
<dbReference type="EMBL" id="CAJPVJ010008558">
    <property type="protein sequence ID" value="CAG2172006.1"/>
    <property type="molecule type" value="Genomic_DNA"/>
</dbReference>
<dbReference type="Gene3D" id="3.40.50.300">
    <property type="entry name" value="P-loop containing nucleotide triphosphate hydrolases"/>
    <property type="match status" value="1"/>
</dbReference>
<organism evidence="1">
    <name type="scientific">Oppiella nova</name>
    <dbReference type="NCBI Taxonomy" id="334625"/>
    <lineage>
        <taxon>Eukaryota</taxon>
        <taxon>Metazoa</taxon>
        <taxon>Ecdysozoa</taxon>
        <taxon>Arthropoda</taxon>
        <taxon>Chelicerata</taxon>
        <taxon>Arachnida</taxon>
        <taxon>Acari</taxon>
        <taxon>Acariformes</taxon>
        <taxon>Sarcoptiformes</taxon>
        <taxon>Oribatida</taxon>
        <taxon>Brachypylina</taxon>
        <taxon>Oppioidea</taxon>
        <taxon>Oppiidae</taxon>
        <taxon>Oppiella</taxon>
    </lineage>
</organism>
<dbReference type="SUPFAM" id="SSF52540">
    <property type="entry name" value="P-loop containing nucleoside triphosphate hydrolases"/>
    <property type="match status" value="1"/>
</dbReference>
<gene>
    <name evidence="1" type="ORF">ONB1V03_LOCUS11464</name>
</gene>